<dbReference type="RefSeq" id="WP_132112439.1">
    <property type="nucleotide sequence ID" value="NZ_SMFO01000012.1"/>
</dbReference>
<dbReference type="EMBL" id="SMFO01000012">
    <property type="protein sequence ID" value="TDE02169.1"/>
    <property type="molecule type" value="Genomic_DNA"/>
</dbReference>
<keyword evidence="1" id="KW-0812">Transmembrane</keyword>
<accession>A0A4R5CP12</accession>
<name>A0A4R5CP12_9FLAO</name>
<protein>
    <submittedName>
        <fullName evidence="2">Uncharacterized protein</fullName>
    </submittedName>
</protein>
<feature type="transmembrane region" description="Helical" evidence="1">
    <location>
        <begin position="6"/>
        <end position="24"/>
    </location>
</feature>
<organism evidence="2 3">
    <name type="scientific">Flavobacterium hiemivividum</name>
    <dbReference type="NCBI Taxonomy" id="2541734"/>
    <lineage>
        <taxon>Bacteria</taxon>
        <taxon>Pseudomonadati</taxon>
        <taxon>Bacteroidota</taxon>
        <taxon>Flavobacteriia</taxon>
        <taxon>Flavobacteriales</taxon>
        <taxon>Flavobacteriaceae</taxon>
        <taxon>Flavobacterium</taxon>
    </lineage>
</organism>
<dbReference type="Proteomes" id="UP000294597">
    <property type="component" value="Unassembled WGS sequence"/>
</dbReference>
<keyword evidence="1" id="KW-0472">Membrane</keyword>
<dbReference type="AlphaFoldDB" id="A0A4R5CP12"/>
<evidence type="ECO:0000313" key="2">
    <source>
        <dbReference type="EMBL" id="TDE02169.1"/>
    </source>
</evidence>
<keyword evidence="3" id="KW-1185">Reference proteome</keyword>
<proteinExistence type="predicted"/>
<keyword evidence="1" id="KW-1133">Transmembrane helix</keyword>
<evidence type="ECO:0000256" key="1">
    <source>
        <dbReference type="SAM" id="Phobius"/>
    </source>
</evidence>
<evidence type="ECO:0000313" key="3">
    <source>
        <dbReference type="Proteomes" id="UP000294597"/>
    </source>
</evidence>
<comment type="caution">
    <text evidence="2">The sequence shown here is derived from an EMBL/GenBank/DDBJ whole genome shotgun (WGS) entry which is preliminary data.</text>
</comment>
<reference evidence="2 3" key="1">
    <citation type="submission" date="2019-03" db="EMBL/GenBank/DDBJ databases">
        <title>Flavobacterium TSA-D2 sp. nov., isolated from arctic soil.</title>
        <authorList>
            <person name="Chaudhary D.K."/>
        </authorList>
    </citation>
    <scope>NUCLEOTIDE SEQUENCE [LARGE SCALE GENOMIC DNA]</scope>
    <source>
        <strain evidence="2 3">TSA-D2</strain>
    </source>
</reference>
<gene>
    <name evidence="2" type="ORF">E0F98_13745</name>
</gene>
<sequence length="157" mass="18025">MDTSVIIIGIVVTLLFAIPFYYSARSSSVNKSKIKSIKDQFSQNGHFNFEVTETLNKKVLALDEKNKGFLLMDFNSKPEIVSFVNLNDILSSKLVVTTENKTNTTNRIELEFNYKENKKAATALFYKIENDQLGQIRLHEDHQLAKKWKDKIDNCIS</sequence>